<dbReference type="EC" id="3.4.21.62" evidence="2"/>
<dbReference type="Proteomes" id="UP000541610">
    <property type="component" value="Unassembled WGS sequence"/>
</dbReference>
<accession>A0A7J6NHB7</accession>
<dbReference type="Gene3D" id="3.40.50.200">
    <property type="entry name" value="Peptidase S8/S53 domain"/>
    <property type="match status" value="1"/>
</dbReference>
<evidence type="ECO:0000313" key="3">
    <source>
        <dbReference type="EMBL" id="KAF4682860.1"/>
    </source>
</evidence>
<dbReference type="GO" id="GO:0006508">
    <property type="term" value="P:proteolysis"/>
    <property type="evidence" value="ECO:0007669"/>
    <property type="project" value="InterPro"/>
</dbReference>
<name>A0A7J6NHB7_PEROL</name>
<dbReference type="EMBL" id="JABANP010000403">
    <property type="protein sequence ID" value="KAF4682860.1"/>
    <property type="molecule type" value="Genomic_DNA"/>
</dbReference>
<comment type="caution">
    <text evidence="3">The sequence shown here is derived from an EMBL/GenBank/DDBJ whole genome shotgun (WGS) entry which is preliminary data.</text>
</comment>
<reference evidence="3 4" key="1">
    <citation type="submission" date="2020-04" db="EMBL/GenBank/DDBJ databases">
        <title>Perkinsus olseni comparative genomics.</title>
        <authorList>
            <person name="Bogema D.R."/>
        </authorList>
    </citation>
    <scope>NUCLEOTIDE SEQUENCE [LARGE SCALE GENOMIC DNA]</scope>
    <source>
        <strain evidence="3">00978-12</strain>
    </source>
</reference>
<evidence type="ECO:0000256" key="1">
    <source>
        <dbReference type="ARBA" id="ARBA00023529"/>
    </source>
</evidence>
<proteinExistence type="predicted"/>
<dbReference type="SUPFAM" id="SSF52743">
    <property type="entry name" value="Subtilisin-like"/>
    <property type="match status" value="1"/>
</dbReference>
<sequence length="160" mass="17530">MITFVDVKDIHAAPRSRQTRVNTAMAAFLKTAAIKTLKYSGLRVVSTSDDTVGCTALCDYVKDAASKLRDLELIASRRNDNHDMAGMSNHLQWHMAEAMEMAVDIRVDIVSISHWAFKAATDQSIIVVASAGNDGLPADTHYHARFPACSVWLPSPTKTL</sequence>
<organism evidence="3 4">
    <name type="scientific">Perkinsus olseni</name>
    <name type="common">Perkinsus atlanticus</name>
    <dbReference type="NCBI Taxonomy" id="32597"/>
    <lineage>
        <taxon>Eukaryota</taxon>
        <taxon>Sar</taxon>
        <taxon>Alveolata</taxon>
        <taxon>Perkinsozoa</taxon>
        <taxon>Perkinsea</taxon>
        <taxon>Perkinsida</taxon>
        <taxon>Perkinsidae</taxon>
        <taxon>Perkinsus</taxon>
    </lineage>
</organism>
<protein>
    <recommendedName>
        <fullName evidence="2">subtilisin</fullName>
        <ecNumber evidence="2">3.4.21.62</ecNumber>
    </recommendedName>
</protein>
<gene>
    <name evidence="3" type="primary">SUB2_17</name>
    <name evidence="3" type="ORF">FOZ60_010043</name>
</gene>
<dbReference type="InterPro" id="IPR036852">
    <property type="entry name" value="Peptidase_S8/S53_dom_sf"/>
</dbReference>
<dbReference type="GO" id="GO:0004252">
    <property type="term" value="F:serine-type endopeptidase activity"/>
    <property type="evidence" value="ECO:0007669"/>
    <property type="project" value="UniProtKB-EC"/>
</dbReference>
<dbReference type="AlphaFoldDB" id="A0A7J6NHB7"/>
<dbReference type="OrthoDB" id="206201at2759"/>
<evidence type="ECO:0000313" key="4">
    <source>
        <dbReference type="Proteomes" id="UP000541610"/>
    </source>
</evidence>
<evidence type="ECO:0000256" key="2">
    <source>
        <dbReference type="ARBA" id="ARBA00023619"/>
    </source>
</evidence>
<comment type="catalytic activity">
    <reaction evidence="1">
        <text>Hydrolysis of proteins with broad specificity for peptide bonds, and a preference for a large uncharged residue in P1. Hydrolyzes peptide amides.</text>
        <dbReference type="EC" id="3.4.21.62"/>
    </reaction>
</comment>